<dbReference type="CDD" id="cd00093">
    <property type="entry name" value="HTH_XRE"/>
    <property type="match status" value="1"/>
</dbReference>
<comment type="caution">
    <text evidence="3">The sequence shown here is derived from an EMBL/GenBank/DDBJ whole genome shotgun (WGS) entry which is preliminary data.</text>
</comment>
<dbReference type="InterPro" id="IPR011051">
    <property type="entry name" value="RmlC_Cupin_sf"/>
</dbReference>
<dbReference type="GO" id="GO:0003677">
    <property type="term" value="F:DNA binding"/>
    <property type="evidence" value="ECO:0007669"/>
    <property type="project" value="UniProtKB-KW"/>
</dbReference>
<dbReference type="Proteomes" id="UP000674938">
    <property type="component" value="Unassembled WGS sequence"/>
</dbReference>
<dbReference type="InterPro" id="IPR013096">
    <property type="entry name" value="Cupin_2"/>
</dbReference>
<dbReference type="SUPFAM" id="SSF51182">
    <property type="entry name" value="RmlC-like cupins"/>
    <property type="match status" value="1"/>
</dbReference>
<evidence type="ECO:0000256" key="1">
    <source>
        <dbReference type="ARBA" id="ARBA00023125"/>
    </source>
</evidence>
<evidence type="ECO:0000313" key="4">
    <source>
        <dbReference type="Proteomes" id="UP000674938"/>
    </source>
</evidence>
<dbReference type="CDD" id="cd02209">
    <property type="entry name" value="cupin_XRE_C"/>
    <property type="match status" value="1"/>
</dbReference>
<dbReference type="Pfam" id="PF01381">
    <property type="entry name" value="HTH_3"/>
    <property type="match status" value="1"/>
</dbReference>
<dbReference type="Gene3D" id="2.60.120.10">
    <property type="entry name" value="Jelly Rolls"/>
    <property type="match status" value="1"/>
</dbReference>
<dbReference type="InterPro" id="IPR014710">
    <property type="entry name" value="RmlC-like_jellyroll"/>
</dbReference>
<evidence type="ECO:0000313" key="3">
    <source>
        <dbReference type="EMBL" id="MBP1040766.1"/>
    </source>
</evidence>
<dbReference type="GO" id="GO:0005829">
    <property type="term" value="C:cytosol"/>
    <property type="evidence" value="ECO:0007669"/>
    <property type="project" value="TreeGrafter"/>
</dbReference>
<dbReference type="SMART" id="SM00530">
    <property type="entry name" value="HTH_XRE"/>
    <property type="match status" value="1"/>
</dbReference>
<name>A0A940SV64_9ENTE</name>
<dbReference type="EMBL" id="JAEEGA010000004">
    <property type="protein sequence ID" value="MBP1040766.1"/>
    <property type="molecule type" value="Genomic_DNA"/>
</dbReference>
<dbReference type="PROSITE" id="PS50943">
    <property type="entry name" value="HTH_CROC1"/>
    <property type="match status" value="1"/>
</dbReference>
<dbReference type="GO" id="GO:0003700">
    <property type="term" value="F:DNA-binding transcription factor activity"/>
    <property type="evidence" value="ECO:0007669"/>
    <property type="project" value="TreeGrafter"/>
</dbReference>
<dbReference type="InterPro" id="IPR050807">
    <property type="entry name" value="TransReg_Diox_bact_type"/>
</dbReference>
<keyword evidence="4" id="KW-1185">Reference proteome</keyword>
<gene>
    <name evidence="3" type="ORF">I6N95_07095</name>
</gene>
<feature type="domain" description="HTH cro/C1-type" evidence="2">
    <location>
        <begin position="9"/>
        <end position="63"/>
    </location>
</feature>
<reference evidence="3" key="1">
    <citation type="submission" date="2020-12" db="EMBL/GenBank/DDBJ databases">
        <title>Vagococcus allomyrinae sp. nov. and Enterococcus lavae sp. nov., isolated from the larvae of Allomyrina dichotoma.</title>
        <authorList>
            <person name="Lee S.D."/>
        </authorList>
    </citation>
    <scope>NUCLEOTIDE SEQUENCE</scope>
    <source>
        <strain evidence="3">BWB3-3</strain>
    </source>
</reference>
<evidence type="ECO:0000259" key="2">
    <source>
        <dbReference type="PROSITE" id="PS50943"/>
    </source>
</evidence>
<organism evidence="3 4">
    <name type="scientific">Vagococcus allomyrinae</name>
    <dbReference type="NCBI Taxonomy" id="2794353"/>
    <lineage>
        <taxon>Bacteria</taxon>
        <taxon>Bacillati</taxon>
        <taxon>Bacillota</taxon>
        <taxon>Bacilli</taxon>
        <taxon>Lactobacillales</taxon>
        <taxon>Enterococcaceae</taxon>
        <taxon>Vagococcus</taxon>
    </lineage>
</organism>
<dbReference type="InterPro" id="IPR001387">
    <property type="entry name" value="Cro/C1-type_HTH"/>
</dbReference>
<accession>A0A940SV64</accession>
<dbReference type="AlphaFoldDB" id="A0A940SV64"/>
<proteinExistence type="predicted"/>
<protein>
    <submittedName>
        <fullName evidence="3">Helix-turn-helix domain-containing protein</fullName>
    </submittedName>
</protein>
<dbReference type="InterPro" id="IPR010982">
    <property type="entry name" value="Lambda_DNA-bd_dom_sf"/>
</dbReference>
<sequence>MNSTIGKKVKELRQKQNLTLKELGQKTGLSSGYLSQFERGQTTIAIDSLEQIATFFNVELSFFLEKVKDTASPVVRSYEQINLQVTNSQFISQSLAQSDGEKSFLPRLIEILPNKGIIEEIELFSHRGKEFIYVLEGVLDLYLENEAFCLYPGDSVCYSSEKSHNWANNTAKRVKFLVMNDYSDS</sequence>
<keyword evidence="1" id="KW-0238">DNA-binding</keyword>
<dbReference type="PANTHER" id="PTHR46797">
    <property type="entry name" value="HTH-TYPE TRANSCRIPTIONAL REGULATOR"/>
    <property type="match status" value="1"/>
</dbReference>
<dbReference type="Gene3D" id="1.10.260.40">
    <property type="entry name" value="lambda repressor-like DNA-binding domains"/>
    <property type="match status" value="1"/>
</dbReference>
<dbReference type="Pfam" id="PF07883">
    <property type="entry name" value="Cupin_2"/>
    <property type="match status" value="1"/>
</dbReference>
<dbReference type="RefSeq" id="WP_209526136.1">
    <property type="nucleotide sequence ID" value="NZ_JAEEGA010000004.1"/>
</dbReference>
<dbReference type="PANTHER" id="PTHR46797:SF25">
    <property type="entry name" value="TRANSCRIPTIONAL REGULATOR"/>
    <property type="match status" value="1"/>
</dbReference>
<dbReference type="SUPFAM" id="SSF47413">
    <property type="entry name" value="lambda repressor-like DNA-binding domains"/>
    <property type="match status" value="1"/>
</dbReference>